<evidence type="ECO:0000313" key="1">
    <source>
        <dbReference type="EMBL" id="KKN30660.1"/>
    </source>
</evidence>
<sequence length="91" mass="10831">MTEIETDTVKFENQKIRIDRDAQPSGRLLPNCHNYHEVEMGDKYWSEWVAYGRSEDDDVAIYWIFEQSKGEEDEPDMLDWSDSNIDRVEIV</sequence>
<dbReference type="EMBL" id="LAZR01002389">
    <property type="protein sequence ID" value="KKN30660.1"/>
    <property type="molecule type" value="Genomic_DNA"/>
</dbReference>
<proteinExistence type="predicted"/>
<protein>
    <submittedName>
        <fullName evidence="1">Uncharacterized protein</fullName>
    </submittedName>
</protein>
<reference evidence="1" key="1">
    <citation type="journal article" date="2015" name="Nature">
        <title>Complex archaea that bridge the gap between prokaryotes and eukaryotes.</title>
        <authorList>
            <person name="Spang A."/>
            <person name="Saw J.H."/>
            <person name="Jorgensen S.L."/>
            <person name="Zaremba-Niedzwiedzka K."/>
            <person name="Martijn J."/>
            <person name="Lind A.E."/>
            <person name="van Eijk R."/>
            <person name="Schleper C."/>
            <person name="Guy L."/>
            <person name="Ettema T.J."/>
        </authorList>
    </citation>
    <scope>NUCLEOTIDE SEQUENCE</scope>
</reference>
<gene>
    <name evidence="1" type="ORF">LCGC14_0831690</name>
</gene>
<comment type="caution">
    <text evidence="1">The sequence shown here is derived from an EMBL/GenBank/DDBJ whole genome shotgun (WGS) entry which is preliminary data.</text>
</comment>
<dbReference type="AlphaFoldDB" id="A0A0F9PFP0"/>
<organism evidence="1">
    <name type="scientific">marine sediment metagenome</name>
    <dbReference type="NCBI Taxonomy" id="412755"/>
    <lineage>
        <taxon>unclassified sequences</taxon>
        <taxon>metagenomes</taxon>
        <taxon>ecological metagenomes</taxon>
    </lineage>
</organism>
<accession>A0A0F9PFP0</accession>
<name>A0A0F9PFP0_9ZZZZ</name>